<dbReference type="PANTHER" id="PTHR13447:SF2">
    <property type="entry name" value="SMALL RIBOSOMAL SUBUNIT PROTEIN BS1M"/>
    <property type="match status" value="1"/>
</dbReference>
<dbReference type="Pfam" id="PF10246">
    <property type="entry name" value="MRP-S35"/>
    <property type="match status" value="1"/>
</dbReference>
<name>A0A813QPK7_9BILA</name>
<evidence type="ECO:0000313" key="2">
    <source>
        <dbReference type="Proteomes" id="UP000663879"/>
    </source>
</evidence>
<dbReference type="EMBL" id="CAJNOC010000508">
    <property type="protein sequence ID" value="CAF0769926.1"/>
    <property type="molecule type" value="Genomic_DNA"/>
</dbReference>
<evidence type="ECO:0008006" key="3">
    <source>
        <dbReference type="Google" id="ProtNLM"/>
    </source>
</evidence>
<proteinExistence type="predicted"/>
<accession>A0A813QPK7</accession>
<dbReference type="AlphaFoldDB" id="A0A813QPK7"/>
<dbReference type="InterPro" id="IPR019375">
    <property type="entry name" value="Ribosomal_bS1m"/>
</dbReference>
<dbReference type="PANTHER" id="PTHR13447">
    <property type="entry name" value="MITOCHONDRIAL 28S RIBOSOMAL PROTEIN S28"/>
    <property type="match status" value="1"/>
</dbReference>
<keyword evidence="2" id="KW-1185">Reference proteome</keyword>
<dbReference type="GO" id="GO:0005763">
    <property type="term" value="C:mitochondrial small ribosomal subunit"/>
    <property type="evidence" value="ECO:0007669"/>
    <property type="project" value="TreeGrafter"/>
</dbReference>
<reference evidence="1" key="1">
    <citation type="submission" date="2021-02" db="EMBL/GenBank/DDBJ databases">
        <authorList>
            <person name="Nowell W R."/>
        </authorList>
    </citation>
    <scope>NUCLEOTIDE SEQUENCE</scope>
    <source>
        <strain evidence="1">Ploen Becks lab</strain>
    </source>
</reference>
<sequence length="176" mass="20344">MLKSINIIRSSRSRLFLPICQRFQHSEAALKENPTTSIEIKAENLTEEVKQPIQKSFAQMFKESKFVALGDLENKYLIGRIVDVIGDDVYVDYGGKFNCVVKRPEKGANYYVRNRNVKIKLVSFEMASYFLNAAKHITLLESDAELIGLVRSEKEEDERSKILRKEIDELNSEPYY</sequence>
<dbReference type="OrthoDB" id="6020229at2759"/>
<organism evidence="1 2">
    <name type="scientific">Brachionus calyciflorus</name>
    <dbReference type="NCBI Taxonomy" id="104777"/>
    <lineage>
        <taxon>Eukaryota</taxon>
        <taxon>Metazoa</taxon>
        <taxon>Spiralia</taxon>
        <taxon>Gnathifera</taxon>
        <taxon>Rotifera</taxon>
        <taxon>Eurotatoria</taxon>
        <taxon>Monogononta</taxon>
        <taxon>Pseudotrocha</taxon>
        <taxon>Ploima</taxon>
        <taxon>Brachionidae</taxon>
        <taxon>Brachionus</taxon>
    </lineage>
</organism>
<dbReference type="Proteomes" id="UP000663879">
    <property type="component" value="Unassembled WGS sequence"/>
</dbReference>
<protein>
    <recommendedName>
        <fullName evidence="3">Mitochondrial ribosomal protein S28</fullName>
    </recommendedName>
</protein>
<gene>
    <name evidence="1" type="ORF">OXX778_LOCUS4894</name>
</gene>
<comment type="caution">
    <text evidence="1">The sequence shown here is derived from an EMBL/GenBank/DDBJ whole genome shotgun (WGS) entry which is preliminary data.</text>
</comment>
<evidence type="ECO:0000313" key="1">
    <source>
        <dbReference type="EMBL" id="CAF0769926.1"/>
    </source>
</evidence>